<dbReference type="InterPro" id="IPR018086">
    <property type="entry name" value="NADH_UbQ_OxRdtase_su1_CS"/>
</dbReference>
<geneLocation type="mitochondrion" evidence="10"/>
<name>A0A6B9VRF8_GEUDE</name>
<comment type="subcellular location">
    <subcellularLocation>
        <location evidence="1">Membrane</location>
        <topology evidence="1">Multi-pass membrane protein</topology>
    </subcellularLocation>
    <subcellularLocation>
        <location evidence="7">Mitochondrion inner membrane</location>
        <topology evidence="7">Multi-pass membrane protein</topology>
    </subcellularLocation>
</comment>
<dbReference type="GO" id="GO:0005743">
    <property type="term" value="C:mitochondrial inner membrane"/>
    <property type="evidence" value="ECO:0007669"/>
    <property type="project" value="UniProtKB-SubCell"/>
</dbReference>
<feature type="transmembrane region" description="Helical" evidence="9">
    <location>
        <begin position="188"/>
        <end position="207"/>
    </location>
</feature>
<proteinExistence type="inferred from homology"/>
<reference evidence="10" key="1">
    <citation type="journal article" date="2020" name="J. Zoolog. Syst. Evol. Res.">
        <title>Highly divergent mitogenomes of Geukensia demissa (Bivalvia, Mytilidae) with extreme AT content.</title>
        <authorList>
            <person name="Lubosny M."/>
            <person name="Smietanka B."/>
            <person name="Przylucka A."/>
            <person name="Burzynski A."/>
        </authorList>
    </citation>
    <scope>NUCLEOTIDE SEQUENCE</scope>
    <source>
        <strain evidence="10">GEU_F</strain>
    </source>
</reference>
<evidence type="ECO:0000313" key="10">
    <source>
        <dbReference type="EMBL" id="QHO63841.1"/>
    </source>
</evidence>
<keyword evidence="6 9" id="KW-0472">Membrane</keyword>
<dbReference type="HAMAP" id="MF_01350">
    <property type="entry name" value="NDH1_NuoH"/>
    <property type="match status" value="1"/>
</dbReference>
<gene>
    <name evidence="10" type="primary">ND1</name>
</gene>
<dbReference type="Pfam" id="PF00146">
    <property type="entry name" value="NADHdh"/>
    <property type="match status" value="1"/>
</dbReference>
<evidence type="ECO:0000256" key="4">
    <source>
        <dbReference type="ARBA" id="ARBA00022692"/>
    </source>
</evidence>
<accession>A0A6B9VRF8</accession>
<keyword evidence="8" id="KW-0830">Ubiquinone</keyword>
<feature type="transmembrane region" description="Helical" evidence="9">
    <location>
        <begin position="12"/>
        <end position="38"/>
    </location>
</feature>
<dbReference type="PANTHER" id="PTHR11432:SF3">
    <property type="entry name" value="NADH-UBIQUINONE OXIDOREDUCTASE CHAIN 1"/>
    <property type="match status" value="1"/>
</dbReference>
<dbReference type="InterPro" id="IPR001694">
    <property type="entry name" value="NADH_UbQ_OxRdtase_su1/FPO"/>
</dbReference>
<evidence type="ECO:0000256" key="3">
    <source>
        <dbReference type="ARBA" id="ARBA00021009"/>
    </source>
</evidence>
<comment type="similarity">
    <text evidence="2 7">Belongs to the complex I subunit 1 family.</text>
</comment>
<evidence type="ECO:0000256" key="7">
    <source>
        <dbReference type="RuleBase" id="RU000471"/>
    </source>
</evidence>
<feature type="transmembrane region" description="Helical" evidence="9">
    <location>
        <begin position="112"/>
        <end position="136"/>
    </location>
</feature>
<evidence type="ECO:0000256" key="1">
    <source>
        <dbReference type="ARBA" id="ARBA00004141"/>
    </source>
</evidence>
<protein>
    <recommendedName>
        <fullName evidence="3 8">NADH-ubiquinone oxidoreductase chain 1</fullName>
        <ecNumber evidence="8">7.1.1.2</ecNumber>
    </recommendedName>
</protein>
<keyword evidence="7" id="KW-0520">NAD</keyword>
<organism evidence="10">
    <name type="scientific">Geukensia demissa</name>
    <name type="common">Ribbed mussel</name>
    <name type="synonym">Ischadium demissa</name>
    <dbReference type="NCBI Taxonomy" id="27807"/>
    <lineage>
        <taxon>Eukaryota</taxon>
        <taxon>Metazoa</taxon>
        <taxon>Spiralia</taxon>
        <taxon>Lophotrochozoa</taxon>
        <taxon>Mollusca</taxon>
        <taxon>Bivalvia</taxon>
        <taxon>Autobranchia</taxon>
        <taxon>Pteriomorphia</taxon>
        <taxon>Mytilida</taxon>
        <taxon>Mytiloidea</taxon>
        <taxon>Mytilidae</taxon>
        <taxon>Brachidontinae</taxon>
        <taxon>Geukensia</taxon>
    </lineage>
</organism>
<keyword evidence="5 9" id="KW-1133">Transmembrane helix</keyword>
<comment type="catalytic activity">
    <reaction evidence="8">
        <text>a ubiquinone + NADH + 5 H(+)(in) = a ubiquinol + NAD(+) + 4 H(+)(out)</text>
        <dbReference type="Rhea" id="RHEA:29091"/>
        <dbReference type="Rhea" id="RHEA-COMP:9565"/>
        <dbReference type="Rhea" id="RHEA-COMP:9566"/>
        <dbReference type="ChEBI" id="CHEBI:15378"/>
        <dbReference type="ChEBI" id="CHEBI:16389"/>
        <dbReference type="ChEBI" id="CHEBI:17976"/>
        <dbReference type="ChEBI" id="CHEBI:57540"/>
        <dbReference type="ChEBI" id="CHEBI:57945"/>
        <dbReference type="EC" id="7.1.1.2"/>
    </reaction>
</comment>
<dbReference type="GO" id="GO:0008137">
    <property type="term" value="F:NADH dehydrogenase (ubiquinone) activity"/>
    <property type="evidence" value="ECO:0007669"/>
    <property type="project" value="UniProtKB-EC"/>
</dbReference>
<feature type="transmembrane region" description="Helical" evidence="9">
    <location>
        <begin position="83"/>
        <end position="106"/>
    </location>
</feature>
<sequence>MVKLLFFMGMVIFWVIEIVTLFLPFIFVLLAVAFFTLLERKLLGAIMLRKGPNKVGFMGLLQPFSDAGKLFCKELVFPQYSNIVPFIICPGFMLGLSLSFWIFYPFMSLETLFMFGFLQFLVISSMSVYGVMVAGWSSNSKYSLLGSVRSVAQSISYEIPFMLLFFTVVFLGWSFFLQELSIWQEGVMFFGTIYLFGVMEWVVCLLAENNRAPFDFVEGESELVSGFNVEYSGGMFAMIFMSEYSSMMFGSLLTGVLFWGGSEVFFSVVCVFFILFFVWVRGTYPRMRYDKLMKLGWTSFAYIPLVFILFIMIILLI</sequence>
<dbReference type="GO" id="GO:0009060">
    <property type="term" value="P:aerobic respiration"/>
    <property type="evidence" value="ECO:0007669"/>
    <property type="project" value="TreeGrafter"/>
</dbReference>
<dbReference type="PROSITE" id="PS00668">
    <property type="entry name" value="COMPLEX1_ND1_2"/>
    <property type="match status" value="1"/>
</dbReference>
<keyword evidence="4 7" id="KW-0812">Transmembrane</keyword>
<feature type="transmembrane region" description="Helical" evidence="9">
    <location>
        <begin position="157"/>
        <end position="176"/>
    </location>
</feature>
<dbReference type="AlphaFoldDB" id="A0A6B9VRF8"/>
<evidence type="ECO:0000256" key="9">
    <source>
        <dbReference type="SAM" id="Phobius"/>
    </source>
</evidence>
<evidence type="ECO:0000256" key="8">
    <source>
        <dbReference type="RuleBase" id="RU000473"/>
    </source>
</evidence>
<evidence type="ECO:0000256" key="2">
    <source>
        <dbReference type="ARBA" id="ARBA00010535"/>
    </source>
</evidence>
<evidence type="ECO:0000256" key="6">
    <source>
        <dbReference type="ARBA" id="ARBA00023136"/>
    </source>
</evidence>
<feature type="transmembrane region" description="Helical" evidence="9">
    <location>
        <begin position="264"/>
        <end position="284"/>
    </location>
</feature>
<dbReference type="EMBL" id="MN449487">
    <property type="protein sequence ID" value="QHO63841.1"/>
    <property type="molecule type" value="Genomic_DNA"/>
</dbReference>
<evidence type="ECO:0000256" key="5">
    <source>
        <dbReference type="ARBA" id="ARBA00022989"/>
    </source>
</evidence>
<keyword evidence="8 10" id="KW-0496">Mitochondrion</keyword>
<feature type="transmembrane region" description="Helical" evidence="9">
    <location>
        <begin position="296"/>
        <end position="316"/>
    </location>
</feature>
<dbReference type="EC" id="7.1.1.2" evidence="8"/>
<dbReference type="GO" id="GO:0003954">
    <property type="term" value="F:NADH dehydrogenase activity"/>
    <property type="evidence" value="ECO:0007669"/>
    <property type="project" value="TreeGrafter"/>
</dbReference>
<dbReference type="PANTHER" id="PTHR11432">
    <property type="entry name" value="NADH DEHYDROGENASE SUBUNIT 1"/>
    <property type="match status" value="1"/>
</dbReference>